<accession>A0A0F9PVE6</accession>
<gene>
    <name evidence="2" type="ORF">LCGC14_0796380</name>
</gene>
<feature type="compositionally biased region" description="Polar residues" evidence="1">
    <location>
        <begin position="97"/>
        <end position="106"/>
    </location>
</feature>
<reference evidence="2" key="1">
    <citation type="journal article" date="2015" name="Nature">
        <title>Complex archaea that bridge the gap between prokaryotes and eukaryotes.</title>
        <authorList>
            <person name="Spang A."/>
            <person name="Saw J.H."/>
            <person name="Jorgensen S.L."/>
            <person name="Zaremba-Niedzwiedzka K."/>
            <person name="Martijn J."/>
            <person name="Lind A.E."/>
            <person name="van Eijk R."/>
            <person name="Schleper C."/>
            <person name="Guy L."/>
            <person name="Ettema T.J."/>
        </authorList>
    </citation>
    <scope>NUCLEOTIDE SEQUENCE</scope>
</reference>
<dbReference type="AlphaFoldDB" id="A0A0F9PVE6"/>
<proteinExistence type="predicted"/>
<evidence type="ECO:0000313" key="2">
    <source>
        <dbReference type="EMBL" id="KKN34184.1"/>
    </source>
</evidence>
<evidence type="ECO:0000256" key="1">
    <source>
        <dbReference type="SAM" id="MobiDB-lite"/>
    </source>
</evidence>
<comment type="caution">
    <text evidence="2">The sequence shown here is derived from an EMBL/GenBank/DDBJ whole genome shotgun (WGS) entry which is preliminary data.</text>
</comment>
<protein>
    <submittedName>
        <fullName evidence="2">Uncharacterized protein</fullName>
    </submittedName>
</protein>
<feature type="region of interest" description="Disordered" evidence="1">
    <location>
        <begin position="68"/>
        <end position="106"/>
    </location>
</feature>
<feature type="compositionally biased region" description="Low complexity" evidence="1">
    <location>
        <begin position="84"/>
        <end position="95"/>
    </location>
</feature>
<name>A0A0F9PVE6_9ZZZZ</name>
<sequence length="106" mass="11585">MSKLTKKQQYINNSSTQVVCRKCGLPFFQLLKIELPYGAVAYEHANPKVMCIMARAKMMTIERAQVAHQAAKAREAKKRKEAIDGSSDGSLGGASVPRQTSEGENG</sequence>
<dbReference type="EMBL" id="LAZR01002122">
    <property type="protein sequence ID" value="KKN34184.1"/>
    <property type="molecule type" value="Genomic_DNA"/>
</dbReference>
<organism evidence="2">
    <name type="scientific">marine sediment metagenome</name>
    <dbReference type="NCBI Taxonomy" id="412755"/>
    <lineage>
        <taxon>unclassified sequences</taxon>
        <taxon>metagenomes</taxon>
        <taxon>ecological metagenomes</taxon>
    </lineage>
</organism>